<dbReference type="STRING" id="690567.73"/>
<dbReference type="SUPFAM" id="SSF55785">
    <property type="entry name" value="PYP-like sensor domain (PAS domain)"/>
    <property type="match status" value="2"/>
</dbReference>
<dbReference type="Gene3D" id="1.10.10.60">
    <property type="entry name" value="Homeodomain-like"/>
    <property type="match status" value="1"/>
</dbReference>
<dbReference type="Pfam" id="PF13426">
    <property type="entry name" value="PAS_9"/>
    <property type="match status" value="1"/>
</dbReference>
<evidence type="ECO:0000259" key="10">
    <source>
        <dbReference type="PROSITE" id="PS50113"/>
    </source>
</evidence>
<evidence type="ECO:0000256" key="2">
    <source>
        <dbReference type="ARBA" id="ARBA00022840"/>
    </source>
</evidence>
<dbReference type="InterPro" id="IPR003593">
    <property type="entry name" value="AAA+_ATPase"/>
</dbReference>
<keyword evidence="1" id="KW-0547">Nucleotide-binding</keyword>
<dbReference type="Gene3D" id="1.10.8.60">
    <property type="match status" value="1"/>
</dbReference>
<dbReference type="Gene3D" id="3.30.450.20">
    <property type="entry name" value="PAS domain"/>
    <property type="match status" value="2"/>
</dbReference>
<dbReference type="SUPFAM" id="SSF46689">
    <property type="entry name" value="Homeodomain-like"/>
    <property type="match status" value="1"/>
</dbReference>
<dbReference type="Gene3D" id="3.10.580.10">
    <property type="entry name" value="CBS-domain"/>
    <property type="match status" value="1"/>
</dbReference>
<dbReference type="PROSITE" id="PS51371">
    <property type="entry name" value="CBS"/>
    <property type="match status" value="1"/>
</dbReference>
<dbReference type="InterPro" id="IPR000700">
    <property type="entry name" value="PAS-assoc_C"/>
</dbReference>
<dbReference type="SUPFAM" id="SSF54631">
    <property type="entry name" value="CBS-domain pair"/>
    <property type="match status" value="1"/>
</dbReference>
<dbReference type="InterPro" id="IPR025944">
    <property type="entry name" value="Sigma_54_int_dom_CS"/>
</dbReference>
<dbReference type="EMBL" id="CGIH01000002">
    <property type="protein sequence ID" value="CFW97189.1"/>
    <property type="molecule type" value="Genomic_DNA"/>
</dbReference>
<evidence type="ECO:0000256" key="3">
    <source>
        <dbReference type="ARBA" id="ARBA00023015"/>
    </source>
</evidence>
<evidence type="ECO:0000256" key="4">
    <source>
        <dbReference type="ARBA" id="ARBA00023125"/>
    </source>
</evidence>
<feature type="domain" description="PAS" evidence="9">
    <location>
        <begin position="122"/>
        <end position="177"/>
    </location>
</feature>
<dbReference type="InterPro" id="IPR009057">
    <property type="entry name" value="Homeodomain-like_sf"/>
</dbReference>
<proteinExistence type="predicted"/>
<name>A0A0E3W2F3_9FIRM</name>
<dbReference type="GO" id="GO:0006355">
    <property type="term" value="P:regulation of DNA-templated transcription"/>
    <property type="evidence" value="ECO:0007669"/>
    <property type="project" value="InterPro"/>
</dbReference>
<accession>A0A0E3W2F3</accession>
<dbReference type="Pfam" id="PF00158">
    <property type="entry name" value="Sigma54_activat"/>
    <property type="match status" value="1"/>
</dbReference>
<dbReference type="PROSITE" id="PS00688">
    <property type="entry name" value="SIGMA54_INTERACT_3"/>
    <property type="match status" value="1"/>
</dbReference>
<dbReference type="PROSITE" id="PS00675">
    <property type="entry name" value="SIGMA54_INTERACT_1"/>
    <property type="match status" value="1"/>
</dbReference>
<evidence type="ECO:0000256" key="7">
    <source>
        <dbReference type="SAM" id="Coils"/>
    </source>
</evidence>
<dbReference type="Gene3D" id="3.40.50.300">
    <property type="entry name" value="P-loop containing nucleotide triphosphate hydrolases"/>
    <property type="match status" value="1"/>
</dbReference>
<dbReference type="InterPro" id="IPR025943">
    <property type="entry name" value="Sigma_54_int_dom_ATP-bd_2"/>
</dbReference>
<feature type="coiled-coil region" evidence="7">
    <location>
        <begin position="342"/>
        <end position="376"/>
    </location>
</feature>
<dbReference type="Proteomes" id="UP000045545">
    <property type="component" value="Unassembled WGS sequence"/>
</dbReference>
<keyword evidence="3" id="KW-0805">Transcription regulation</keyword>
<dbReference type="InterPro" id="IPR046342">
    <property type="entry name" value="CBS_dom_sf"/>
</dbReference>
<evidence type="ECO:0000313" key="12">
    <source>
        <dbReference type="EMBL" id="CFW97189.1"/>
    </source>
</evidence>
<dbReference type="InterPro" id="IPR002078">
    <property type="entry name" value="Sigma_54_int"/>
</dbReference>
<dbReference type="OrthoDB" id="1803236at2"/>
<dbReference type="PROSITE" id="PS50045">
    <property type="entry name" value="SIGMA54_INTERACT_4"/>
    <property type="match status" value="1"/>
</dbReference>
<dbReference type="AlphaFoldDB" id="A0A0E3W2F3"/>
<feature type="domain" description="PAS" evidence="9">
    <location>
        <begin position="239"/>
        <end position="290"/>
    </location>
</feature>
<dbReference type="InterPro" id="IPR000014">
    <property type="entry name" value="PAS"/>
</dbReference>
<evidence type="ECO:0000313" key="13">
    <source>
        <dbReference type="Proteomes" id="UP000045545"/>
    </source>
</evidence>
<dbReference type="PROSITE" id="PS00676">
    <property type="entry name" value="SIGMA54_INTERACT_2"/>
    <property type="match status" value="1"/>
</dbReference>
<feature type="domain" description="Sigma-54 factor interaction" evidence="8">
    <location>
        <begin position="381"/>
        <end position="610"/>
    </location>
</feature>
<keyword evidence="4" id="KW-0238">DNA-binding</keyword>
<dbReference type="RefSeq" id="WP_046494599.1">
    <property type="nucleotide sequence ID" value="NZ_CGIH01000002.1"/>
</dbReference>
<evidence type="ECO:0000259" key="11">
    <source>
        <dbReference type="PROSITE" id="PS51371"/>
    </source>
</evidence>
<dbReference type="InterPro" id="IPR025662">
    <property type="entry name" value="Sigma_54_int_dom_ATP-bd_1"/>
</dbReference>
<dbReference type="InterPro" id="IPR013767">
    <property type="entry name" value="PAS_fold"/>
</dbReference>
<feature type="domain" description="PAC" evidence="10">
    <location>
        <begin position="308"/>
        <end position="358"/>
    </location>
</feature>
<dbReference type="InterPro" id="IPR027417">
    <property type="entry name" value="P-loop_NTPase"/>
</dbReference>
<evidence type="ECO:0000259" key="9">
    <source>
        <dbReference type="PROSITE" id="PS50112"/>
    </source>
</evidence>
<sequence>MQVKNFMSRKLYILKPDNTVKETAELFLKQKIDGAAVLENGKLVGLLTKTHLIRSIAEGTDPQTAIKYLMTTKVATTSPDSDIRENDIMKTGRYPVVENGELVGMLTKSDIMVALNEIIDTISGQMEAVINSAYNPIVAIDKQGSIVIWNQAAEKMTNLNSKVVLGKFINEIIPESDLLKIVRTGESEYGVRLKIGSMTTITNRAPIIKNNEIIGAVAVLYDVSELEKVSRELEYVKELNAEMDAIIDSSFDGLYITDGNGMTIRINKAIKRITDLGENELLNKNMSELVDTGILSRSASLMVLEKKMPVTTSLTTITGKLLLVSATPVFDENGDICRIVTNVRDISELNRLKQKIEQLEELKNHFEFQMNQMKIKLSGNLVFKDQHMERLVYQAVKVAEVDSTVLITGESGVGKELIAEIIHENSHRKNGPYIKLNCAAIPENLLESELFGYEAGAFTGARKGGKPGIFELAHEGTLLLDEIGDVPIHLQVKLLRVIQEREIIRIGGTRPIKVDVRIIAVTNQDLENMIRQGQFREDLFYRLNVIPLRIPSLRERREDIPLLAHYFINKYNRRYGLNKSLDPDIIDVLLKYDWPGNIRQLENLVERLVVTTGPDLIRLKNLPTSIMLEQHDKINHEQPIIVNQIIPLKAAVETVEKLLLERTFTLVNSCHKAAEILEVNPSTISRKAHKYGMRLEVEAGQG</sequence>
<dbReference type="PANTHER" id="PTHR32071">
    <property type="entry name" value="TRANSCRIPTIONAL REGULATORY PROTEIN"/>
    <property type="match status" value="1"/>
</dbReference>
<keyword evidence="6" id="KW-0129">CBS domain</keyword>
<dbReference type="SUPFAM" id="SSF52540">
    <property type="entry name" value="P-loop containing nucleoside triphosphate hydrolases"/>
    <property type="match status" value="1"/>
</dbReference>
<feature type="domain" description="CBS" evidence="11">
    <location>
        <begin position="7"/>
        <end position="62"/>
    </location>
</feature>
<dbReference type="Pfam" id="PF00989">
    <property type="entry name" value="PAS"/>
    <property type="match status" value="1"/>
</dbReference>
<keyword evidence="13" id="KW-1185">Reference proteome</keyword>
<dbReference type="PROSITE" id="PS50112">
    <property type="entry name" value="PAS"/>
    <property type="match status" value="2"/>
</dbReference>
<dbReference type="CDD" id="cd00009">
    <property type="entry name" value="AAA"/>
    <property type="match status" value="1"/>
</dbReference>
<dbReference type="InterPro" id="IPR035965">
    <property type="entry name" value="PAS-like_dom_sf"/>
</dbReference>
<dbReference type="SMART" id="SM00382">
    <property type="entry name" value="AAA"/>
    <property type="match status" value="1"/>
</dbReference>
<dbReference type="GO" id="GO:0005524">
    <property type="term" value="F:ATP binding"/>
    <property type="evidence" value="ECO:0007669"/>
    <property type="project" value="UniProtKB-KW"/>
</dbReference>
<organism evidence="12 13">
    <name type="scientific">Syntrophomonas zehnderi OL-4</name>
    <dbReference type="NCBI Taxonomy" id="690567"/>
    <lineage>
        <taxon>Bacteria</taxon>
        <taxon>Bacillati</taxon>
        <taxon>Bacillota</taxon>
        <taxon>Clostridia</taxon>
        <taxon>Eubacteriales</taxon>
        <taxon>Syntrophomonadaceae</taxon>
        <taxon>Syntrophomonas</taxon>
    </lineage>
</organism>
<evidence type="ECO:0000256" key="1">
    <source>
        <dbReference type="ARBA" id="ARBA00022741"/>
    </source>
</evidence>
<dbReference type="PROSITE" id="PS50113">
    <property type="entry name" value="PAC"/>
    <property type="match status" value="1"/>
</dbReference>
<evidence type="ECO:0000259" key="8">
    <source>
        <dbReference type="PROSITE" id="PS50045"/>
    </source>
</evidence>
<dbReference type="SMART" id="SM00091">
    <property type="entry name" value="PAS"/>
    <property type="match status" value="2"/>
</dbReference>
<dbReference type="NCBIfam" id="TIGR00229">
    <property type="entry name" value="sensory_box"/>
    <property type="match status" value="2"/>
</dbReference>
<protein>
    <submittedName>
        <fullName evidence="12">PAS fold</fullName>
    </submittedName>
</protein>
<dbReference type="SMART" id="SM00116">
    <property type="entry name" value="CBS"/>
    <property type="match status" value="2"/>
</dbReference>
<dbReference type="Pfam" id="PF25601">
    <property type="entry name" value="AAA_lid_14"/>
    <property type="match status" value="1"/>
</dbReference>
<dbReference type="FunFam" id="3.40.50.300:FF:000006">
    <property type="entry name" value="DNA-binding transcriptional regulator NtrC"/>
    <property type="match status" value="1"/>
</dbReference>
<keyword evidence="7" id="KW-0175">Coiled coil</keyword>
<reference evidence="12 13" key="1">
    <citation type="submission" date="2015-03" db="EMBL/GenBank/DDBJ databases">
        <authorList>
            <person name="Murphy D."/>
        </authorList>
    </citation>
    <scope>NUCLEOTIDE SEQUENCE [LARGE SCALE GENOMIC DNA]</scope>
    <source>
        <strain evidence="12 13">OL-4</strain>
    </source>
</reference>
<dbReference type="Pfam" id="PF00571">
    <property type="entry name" value="CBS"/>
    <property type="match status" value="2"/>
</dbReference>
<dbReference type="GO" id="GO:0003677">
    <property type="term" value="F:DNA binding"/>
    <property type="evidence" value="ECO:0007669"/>
    <property type="project" value="UniProtKB-KW"/>
</dbReference>
<gene>
    <name evidence="12" type="ORF">73</name>
</gene>
<evidence type="ECO:0000256" key="6">
    <source>
        <dbReference type="PROSITE-ProRule" id="PRU00703"/>
    </source>
</evidence>
<keyword evidence="5" id="KW-0804">Transcription</keyword>
<keyword evidence="2" id="KW-0067">ATP-binding</keyword>
<dbReference type="CDD" id="cd00130">
    <property type="entry name" value="PAS"/>
    <property type="match status" value="1"/>
</dbReference>
<dbReference type="InterPro" id="IPR058031">
    <property type="entry name" value="AAA_lid_NorR"/>
</dbReference>
<dbReference type="InterPro" id="IPR000644">
    <property type="entry name" value="CBS_dom"/>
</dbReference>
<evidence type="ECO:0000256" key="5">
    <source>
        <dbReference type="ARBA" id="ARBA00023163"/>
    </source>
</evidence>
<dbReference type="PANTHER" id="PTHR32071:SF57">
    <property type="entry name" value="C4-DICARBOXYLATE TRANSPORT TRANSCRIPTIONAL REGULATORY PROTEIN DCTD"/>
    <property type="match status" value="1"/>
</dbReference>